<comment type="similarity">
    <text evidence="2">Belongs to the inositol monophosphatase superfamily.</text>
</comment>
<keyword evidence="5" id="KW-0460">Magnesium</keyword>
<keyword evidence="8" id="KW-1185">Reference proteome</keyword>
<dbReference type="Proteomes" id="UP001265259">
    <property type="component" value="Unassembled WGS sequence"/>
</dbReference>
<evidence type="ECO:0000256" key="5">
    <source>
        <dbReference type="ARBA" id="ARBA00022842"/>
    </source>
</evidence>
<proteinExistence type="inferred from homology"/>
<name>A0ABU3DGY5_9RHOB</name>
<dbReference type="Pfam" id="PF00459">
    <property type="entry name" value="Inositol_P"/>
    <property type="match status" value="1"/>
</dbReference>
<evidence type="ECO:0000313" key="8">
    <source>
        <dbReference type="Proteomes" id="UP001265259"/>
    </source>
</evidence>
<evidence type="ECO:0000256" key="6">
    <source>
        <dbReference type="NCBIfam" id="TIGR02067"/>
    </source>
</evidence>
<dbReference type="GO" id="GO:0004401">
    <property type="term" value="F:histidinol-phosphatase activity"/>
    <property type="evidence" value="ECO:0007669"/>
    <property type="project" value="UniProtKB-EC"/>
</dbReference>
<dbReference type="InterPro" id="IPR011809">
    <property type="entry name" value="His_9_proposed"/>
</dbReference>
<dbReference type="EC" id="3.1.3.15" evidence="6"/>
<dbReference type="Gene3D" id="3.30.540.10">
    <property type="entry name" value="Fructose-1,6-Bisphosphatase, subunit A, domain 1"/>
    <property type="match status" value="1"/>
</dbReference>
<dbReference type="PRINTS" id="PR00377">
    <property type="entry name" value="IMPHPHTASES"/>
</dbReference>
<dbReference type="SUPFAM" id="SSF56655">
    <property type="entry name" value="Carbohydrate phosphatase"/>
    <property type="match status" value="1"/>
</dbReference>
<comment type="caution">
    <text evidence="7">The sequence shown here is derived from an EMBL/GenBank/DDBJ whole genome shotgun (WGS) entry which is preliminary data.</text>
</comment>
<protein>
    <recommendedName>
        <fullName evidence="6">Histidinol-phosphatase</fullName>
        <ecNumber evidence="6">3.1.3.15</ecNumber>
    </recommendedName>
</protein>
<dbReference type="EMBL" id="JAVRHL010000002">
    <property type="protein sequence ID" value="MDT0682828.1"/>
    <property type="molecule type" value="Genomic_DNA"/>
</dbReference>
<dbReference type="RefSeq" id="WP_311690753.1">
    <property type="nucleotide sequence ID" value="NZ_JAVRHL010000002.1"/>
</dbReference>
<dbReference type="InterPro" id="IPR051090">
    <property type="entry name" value="Inositol_monoP_superfamily"/>
</dbReference>
<dbReference type="Gene3D" id="3.40.190.80">
    <property type="match status" value="1"/>
</dbReference>
<organism evidence="7 8">
    <name type="scientific">Tropicimonas omnivorans</name>
    <dbReference type="NCBI Taxonomy" id="3075590"/>
    <lineage>
        <taxon>Bacteria</taxon>
        <taxon>Pseudomonadati</taxon>
        <taxon>Pseudomonadota</taxon>
        <taxon>Alphaproteobacteria</taxon>
        <taxon>Rhodobacterales</taxon>
        <taxon>Roseobacteraceae</taxon>
        <taxon>Tropicimonas</taxon>
    </lineage>
</organism>
<gene>
    <name evidence="7" type="primary">hisN</name>
    <name evidence="7" type="ORF">RM543_09035</name>
</gene>
<dbReference type="NCBIfam" id="TIGR02067">
    <property type="entry name" value="his_9_HisN"/>
    <property type="match status" value="1"/>
</dbReference>
<evidence type="ECO:0000256" key="1">
    <source>
        <dbReference type="ARBA" id="ARBA00001946"/>
    </source>
</evidence>
<accession>A0ABU3DGY5</accession>
<evidence type="ECO:0000256" key="3">
    <source>
        <dbReference type="ARBA" id="ARBA00022723"/>
    </source>
</evidence>
<reference evidence="7 8" key="1">
    <citation type="submission" date="2023-09" db="EMBL/GenBank/DDBJ databases">
        <authorList>
            <person name="Rey-Velasco X."/>
        </authorList>
    </citation>
    <scope>NUCLEOTIDE SEQUENCE [LARGE SCALE GENOMIC DNA]</scope>
    <source>
        <strain evidence="7 8">F158</strain>
    </source>
</reference>
<evidence type="ECO:0000256" key="4">
    <source>
        <dbReference type="ARBA" id="ARBA00022801"/>
    </source>
</evidence>
<dbReference type="InterPro" id="IPR000760">
    <property type="entry name" value="Inositol_monophosphatase-like"/>
</dbReference>
<dbReference type="PANTHER" id="PTHR43200:SF6">
    <property type="entry name" value="3'(2'),5'-BISPHOSPHATE NUCLEOTIDASE"/>
    <property type="match status" value="1"/>
</dbReference>
<keyword evidence="4 7" id="KW-0378">Hydrolase</keyword>
<comment type="cofactor">
    <cofactor evidence="1">
        <name>Mg(2+)</name>
        <dbReference type="ChEBI" id="CHEBI:18420"/>
    </cofactor>
</comment>
<keyword evidence="3" id="KW-0479">Metal-binding</keyword>
<dbReference type="CDD" id="cd01641">
    <property type="entry name" value="Bacterial_IMPase_like_1"/>
    <property type="match status" value="1"/>
</dbReference>
<evidence type="ECO:0000256" key="2">
    <source>
        <dbReference type="ARBA" id="ARBA00009759"/>
    </source>
</evidence>
<sequence length="281" mass="29474">MTSTEQTTARFGGAAASSELRRVAAELAEAARGAILPYFRAPGLVAESKEAEAFDPVTAADRAAETAMRDILDRRRPQDGIHGEEFGKQEGTSGLTWVLDPIDGTRAFLAGTPSWGVLIALSDEAGPIFGIIDQPFTSERWEGAAGLVATHSGPQGTRDLCVRRETDPAGAILMTTFPEVGSPEDAAAFARVARDVKLTRYGLDCYAYGLVALGQIDLVIEAGLKPYDICAPIAVIEAAGGIVTDWEGGPAHEGGRAIAAATPELHAWALERLADGTGRAS</sequence>
<dbReference type="PROSITE" id="PS00630">
    <property type="entry name" value="IMP_2"/>
    <property type="match status" value="1"/>
</dbReference>
<evidence type="ECO:0000313" key="7">
    <source>
        <dbReference type="EMBL" id="MDT0682828.1"/>
    </source>
</evidence>
<dbReference type="InterPro" id="IPR020550">
    <property type="entry name" value="Inositol_monophosphatase_CS"/>
</dbReference>
<dbReference type="PANTHER" id="PTHR43200">
    <property type="entry name" value="PHOSPHATASE"/>
    <property type="match status" value="1"/>
</dbReference>